<sequence length="233" mass="24506">MNQMVNHTRDGVDALVASVTVATREPERLAYLGVGELIAWSQVFRWRKVRNVVTPFLHPLLAATILRTNREPVLLAGMGGGLVGNLAKLKHPDTTPVLGMFGIAANHAAYSAALVTHGARPSPVRVGLRAAAWASGIGLAVWKKKQLIAPTIVAGVFVAATSVLADDPALQDGSTPAKGLGHAGNLLFLSEGIALLRETVLTGDSLGHRILDAKMTVAGVIGHMLMVDGLTRR</sequence>
<keyword evidence="3" id="KW-0812">Transmembrane</keyword>
<comment type="similarity">
    <text evidence="2">Belongs to the TMEM86 family.</text>
</comment>
<proteinExistence type="inferred from homology"/>
<protein>
    <submittedName>
        <fullName evidence="6">Lysoplasmalogenase</fullName>
    </submittedName>
</protein>
<dbReference type="EMBL" id="JAAYYP010000051">
    <property type="protein sequence ID" value="NLF90071.1"/>
    <property type="molecule type" value="Genomic_DNA"/>
</dbReference>
<evidence type="ECO:0000256" key="1">
    <source>
        <dbReference type="ARBA" id="ARBA00004141"/>
    </source>
</evidence>
<name>A0A847H850_9CORY</name>
<dbReference type="AlphaFoldDB" id="A0A847H850"/>
<evidence type="ECO:0000256" key="4">
    <source>
        <dbReference type="ARBA" id="ARBA00022989"/>
    </source>
</evidence>
<accession>A0A847H850</accession>
<evidence type="ECO:0000256" key="3">
    <source>
        <dbReference type="ARBA" id="ARBA00022692"/>
    </source>
</evidence>
<keyword evidence="4" id="KW-1133">Transmembrane helix</keyword>
<reference evidence="6 7" key="1">
    <citation type="journal article" date="2020" name="Biotechnol. Biofuels">
        <title>New insights from the biogas microbiome by comprehensive genome-resolved metagenomics of nearly 1600 species originating from multiple anaerobic digesters.</title>
        <authorList>
            <person name="Campanaro S."/>
            <person name="Treu L."/>
            <person name="Rodriguez-R L.M."/>
            <person name="Kovalovszki A."/>
            <person name="Ziels R.M."/>
            <person name="Maus I."/>
            <person name="Zhu X."/>
            <person name="Kougias P.G."/>
            <person name="Basile A."/>
            <person name="Luo G."/>
            <person name="Schluter A."/>
            <person name="Konstantinidis K.T."/>
            <person name="Angelidaki I."/>
        </authorList>
    </citation>
    <scope>NUCLEOTIDE SEQUENCE [LARGE SCALE GENOMIC DNA]</scope>
    <source>
        <strain evidence="6">AS06rmzACSIP_235</strain>
    </source>
</reference>
<evidence type="ECO:0000256" key="2">
    <source>
        <dbReference type="ARBA" id="ARBA00007375"/>
    </source>
</evidence>
<dbReference type="GO" id="GO:0016020">
    <property type="term" value="C:membrane"/>
    <property type="evidence" value="ECO:0007669"/>
    <property type="project" value="UniProtKB-SubCell"/>
</dbReference>
<dbReference type="Proteomes" id="UP000523614">
    <property type="component" value="Unassembled WGS sequence"/>
</dbReference>
<gene>
    <name evidence="6" type="ORF">GX570_01790</name>
</gene>
<organism evidence="6 7">
    <name type="scientific">Corynebacterium marinum</name>
    <dbReference type="NCBI Taxonomy" id="349751"/>
    <lineage>
        <taxon>Bacteria</taxon>
        <taxon>Bacillati</taxon>
        <taxon>Actinomycetota</taxon>
        <taxon>Actinomycetes</taxon>
        <taxon>Mycobacteriales</taxon>
        <taxon>Corynebacteriaceae</taxon>
        <taxon>Corynebacterium</taxon>
    </lineage>
</organism>
<keyword evidence="5" id="KW-0472">Membrane</keyword>
<comment type="subcellular location">
    <subcellularLocation>
        <location evidence="1">Membrane</location>
        <topology evidence="1">Multi-pass membrane protein</topology>
    </subcellularLocation>
</comment>
<comment type="caution">
    <text evidence="6">The sequence shown here is derived from an EMBL/GenBank/DDBJ whole genome shotgun (WGS) entry which is preliminary data.</text>
</comment>
<evidence type="ECO:0000313" key="7">
    <source>
        <dbReference type="Proteomes" id="UP000523614"/>
    </source>
</evidence>
<dbReference type="InterPro" id="IPR012506">
    <property type="entry name" value="TMEM86B-like"/>
</dbReference>
<evidence type="ECO:0000256" key="5">
    <source>
        <dbReference type="ARBA" id="ARBA00023136"/>
    </source>
</evidence>
<evidence type="ECO:0000313" key="6">
    <source>
        <dbReference type="EMBL" id="NLF90071.1"/>
    </source>
</evidence>
<dbReference type="Pfam" id="PF07947">
    <property type="entry name" value="YhhN"/>
    <property type="match status" value="1"/>
</dbReference>